<feature type="non-terminal residue" evidence="2">
    <location>
        <position position="95"/>
    </location>
</feature>
<name>X0WMM7_9ZZZZ</name>
<evidence type="ECO:0000313" key="2">
    <source>
        <dbReference type="EMBL" id="GAG32239.1"/>
    </source>
</evidence>
<reference evidence="2" key="1">
    <citation type="journal article" date="2014" name="Front. Microbiol.">
        <title>High frequency of phylogenetically diverse reductive dehalogenase-homologous genes in deep subseafloor sedimentary metagenomes.</title>
        <authorList>
            <person name="Kawai M."/>
            <person name="Futagami T."/>
            <person name="Toyoda A."/>
            <person name="Takaki Y."/>
            <person name="Nishi S."/>
            <person name="Hori S."/>
            <person name="Arai W."/>
            <person name="Tsubouchi T."/>
            <person name="Morono Y."/>
            <person name="Uchiyama I."/>
            <person name="Ito T."/>
            <person name="Fujiyama A."/>
            <person name="Inagaki F."/>
            <person name="Takami H."/>
        </authorList>
    </citation>
    <scope>NUCLEOTIDE SEQUENCE</scope>
    <source>
        <strain evidence="2">Expedition CK06-06</strain>
    </source>
</reference>
<proteinExistence type="predicted"/>
<comment type="caution">
    <text evidence="2">The sequence shown here is derived from an EMBL/GenBank/DDBJ whole genome shotgun (WGS) entry which is preliminary data.</text>
</comment>
<sequence>MENLTNLLEQLALKLGTTVEYLWEVLVKQAHIVMIQDIIWFCICVIVLVVFSSLIKKFSKMKDDYGDLTEGAATFFIFGGIFSFASIVGLIVTVN</sequence>
<dbReference type="AlphaFoldDB" id="X0WMM7"/>
<protein>
    <submittedName>
        <fullName evidence="2">Uncharacterized protein</fullName>
    </submittedName>
</protein>
<keyword evidence="1" id="KW-0812">Transmembrane</keyword>
<keyword evidence="1" id="KW-1133">Transmembrane helix</keyword>
<accession>X0WMM7</accession>
<gene>
    <name evidence="2" type="ORF">S01H1_72081</name>
</gene>
<feature type="transmembrane region" description="Helical" evidence="1">
    <location>
        <begin position="38"/>
        <end position="55"/>
    </location>
</feature>
<dbReference type="EMBL" id="BARS01048042">
    <property type="protein sequence ID" value="GAG32239.1"/>
    <property type="molecule type" value="Genomic_DNA"/>
</dbReference>
<feature type="transmembrane region" description="Helical" evidence="1">
    <location>
        <begin position="75"/>
        <end position="94"/>
    </location>
</feature>
<keyword evidence="1" id="KW-0472">Membrane</keyword>
<evidence type="ECO:0000256" key="1">
    <source>
        <dbReference type="SAM" id="Phobius"/>
    </source>
</evidence>
<organism evidence="2">
    <name type="scientific">marine sediment metagenome</name>
    <dbReference type="NCBI Taxonomy" id="412755"/>
    <lineage>
        <taxon>unclassified sequences</taxon>
        <taxon>metagenomes</taxon>
        <taxon>ecological metagenomes</taxon>
    </lineage>
</organism>